<dbReference type="RefSeq" id="WP_219040241.1">
    <property type="nucleotide sequence ID" value="NZ_JAHWDF010000008.1"/>
</dbReference>
<accession>A0ABS6W279</accession>
<comment type="caution">
    <text evidence="1">The sequence shown here is derived from an EMBL/GenBank/DDBJ whole genome shotgun (WGS) entry which is preliminary data.</text>
</comment>
<dbReference type="Pfam" id="PF18976">
    <property type="entry name" value="DUF5712"/>
    <property type="match status" value="1"/>
</dbReference>
<keyword evidence="2" id="KW-1185">Reference proteome</keyword>
<protein>
    <recommendedName>
        <fullName evidence="3">Mobilization protein</fullName>
    </recommendedName>
</protein>
<organism evidence="1 2">
    <name type="scientific">Mesonia aestuariivivens</name>
    <dbReference type="NCBI Taxonomy" id="2796128"/>
    <lineage>
        <taxon>Bacteria</taxon>
        <taxon>Pseudomonadati</taxon>
        <taxon>Bacteroidota</taxon>
        <taxon>Flavobacteriia</taxon>
        <taxon>Flavobacteriales</taxon>
        <taxon>Flavobacteriaceae</taxon>
        <taxon>Mesonia</taxon>
    </lineage>
</organism>
<dbReference type="InterPro" id="IPR043766">
    <property type="entry name" value="BfmA-like"/>
</dbReference>
<evidence type="ECO:0000313" key="2">
    <source>
        <dbReference type="Proteomes" id="UP000719267"/>
    </source>
</evidence>
<dbReference type="EMBL" id="JAHWDF010000008">
    <property type="protein sequence ID" value="MBW2961955.1"/>
    <property type="molecule type" value="Genomic_DNA"/>
</dbReference>
<reference evidence="1 2" key="1">
    <citation type="submission" date="2021-07" db="EMBL/GenBank/DDBJ databases">
        <title>Mesonia aestuariivivens sp. nov., isolated from a tidal flat.</title>
        <authorList>
            <person name="Kim Y.-O."/>
            <person name="Yoon J.-H."/>
        </authorList>
    </citation>
    <scope>NUCLEOTIDE SEQUENCE [LARGE SCALE GENOMIC DNA]</scope>
    <source>
        <strain evidence="1 2">JHPTF-M18</strain>
    </source>
</reference>
<evidence type="ECO:0008006" key="3">
    <source>
        <dbReference type="Google" id="ProtNLM"/>
    </source>
</evidence>
<dbReference type="Proteomes" id="UP000719267">
    <property type="component" value="Unassembled WGS sequence"/>
</dbReference>
<sequence length="306" mass="35491">MPISKPHSTLGAGNMGSCSKLAVYLEKENKDLDKLLQTKTSLKDQRNIENRKQSFFSHSEKAISTNEVISSIDNNIKKLGRNDSKYFAPTISFSQKELDFIFDTVTNGEEVKDVWQLNQDQYRLYNDMIMDYTRLVMTNYAKNFNREDKGLKSGADLVYYAKIEHFRKFKGNDKEVISGKFKSGDIKPGLNTHVHVIVSRKSKSQRLKLTPTSKERKTDRSIGGNKYRVGFDRVRWINLNEDSFDKYFKYPRKALERFEIQNILKNGSPKEKEVLLKQINQQDLSTRNLQAKETKAKVSVPKNRIK</sequence>
<name>A0ABS6W279_9FLAO</name>
<gene>
    <name evidence="1" type="ORF">KW502_09110</name>
</gene>
<proteinExistence type="predicted"/>
<evidence type="ECO:0000313" key="1">
    <source>
        <dbReference type="EMBL" id="MBW2961955.1"/>
    </source>
</evidence>